<gene>
    <name evidence="2" type="ORF">Hypma_000472</name>
</gene>
<feature type="compositionally biased region" description="Polar residues" evidence="1">
    <location>
        <begin position="308"/>
        <end position="326"/>
    </location>
</feature>
<feature type="compositionally biased region" description="Polar residues" evidence="1">
    <location>
        <begin position="194"/>
        <end position="212"/>
    </location>
</feature>
<reference evidence="2" key="1">
    <citation type="submission" date="2018-04" db="EMBL/GenBank/DDBJ databases">
        <title>Whole genome sequencing of Hypsizygus marmoreus.</title>
        <authorList>
            <person name="Choi I.-G."/>
            <person name="Min B."/>
            <person name="Kim J.-G."/>
            <person name="Kim S."/>
            <person name="Oh Y.-L."/>
            <person name="Kong W.-S."/>
            <person name="Park H."/>
            <person name="Jeong J."/>
            <person name="Song E.-S."/>
        </authorList>
    </citation>
    <scope>NUCLEOTIDE SEQUENCE [LARGE SCALE GENOMIC DNA]</scope>
    <source>
        <strain evidence="2">51987-8</strain>
    </source>
</reference>
<feature type="compositionally biased region" description="Basic and acidic residues" evidence="1">
    <location>
        <begin position="387"/>
        <end position="405"/>
    </location>
</feature>
<organism evidence="2 3">
    <name type="scientific">Hypsizygus marmoreus</name>
    <name type="common">White beech mushroom</name>
    <name type="synonym">Agaricus marmoreus</name>
    <dbReference type="NCBI Taxonomy" id="39966"/>
    <lineage>
        <taxon>Eukaryota</taxon>
        <taxon>Fungi</taxon>
        <taxon>Dikarya</taxon>
        <taxon>Basidiomycota</taxon>
        <taxon>Agaricomycotina</taxon>
        <taxon>Agaricomycetes</taxon>
        <taxon>Agaricomycetidae</taxon>
        <taxon>Agaricales</taxon>
        <taxon>Tricholomatineae</taxon>
        <taxon>Lyophyllaceae</taxon>
        <taxon>Hypsizygus</taxon>
    </lineage>
</organism>
<feature type="compositionally biased region" description="Basic and acidic residues" evidence="1">
    <location>
        <begin position="133"/>
        <end position="143"/>
    </location>
</feature>
<dbReference type="AlphaFoldDB" id="A0A369J862"/>
<comment type="caution">
    <text evidence="2">The sequence shown here is derived from an EMBL/GenBank/DDBJ whole genome shotgun (WGS) entry which is preliminary data.</text>
</comment>
<dbReference type="EMBL" id="LUEZ02000106">
    <property type="protein sequence ID" value="RDB18271.1"/>
    <property type="molecule type" value="Genomic_DNA"/>
</dbReference>
<feature type="region of interest" description="Disordered" evidence="1">
    <location>
        <begin position="101"/>
        <end position="418"/>
    </location>
</feature>
<feature type="region of interest" description="Disordered" evidence="1">
    <location>
        <begin position="1"/>
        <end position="72"/>
    </location>
</feature>
<feature type="compositionally biased region" description="Polar residues" evidence="1">
    <location>
        <begin position="12"/>
        <end position="30"/>
    </location>
</feature>
<evidence type="ECO:0000256" key="1">
    <source>
        <dbReference type="SAM" id="MobiDB-lite"/>
    </source>
</evidence>
<keyword evidence="3" id="KW-1185">Reference proteome</keyword>
<feature type="compositionally biased region" description="Low complexity" evidence="1">
    <location>
        <begin position="179"/>
        <end position="193"/>
    </location>
</feature>
<dbReference type="OrthoDB" id="3268823at2759"/>
<feature type="compositionally biased region" description="Polar residues" evidence="1">
    <location>
        <begin position="267"/>
        <end position="279"/>
    </location>
</feature>
<protein>
    <submittedName>
        <fullName evidence="2">Uncharacterized protein</fullName>
    </submittedName>
</protein>
<name>A0A369J862_HYPMA</name>
<feature type="compositionally biased region" description="Polar residues" evidence="1">
    <location>
        <begin position="226"/>
        <end position="236"/>
    </location>
</feature>
<evidence type="ECO:0000313" key="3">
    <source>
        <dbReference type="Proteomes" id="UP000076154"/>
    </source>
</evidence>
<accession>A0A369J862</accession>
<evidence type="ECO:0000313" key="2">
    <source>
        <dbReference type="EMBL" id="RDB18271.1"/>
    </source>
</evidence>
<sequence length="450" mass="46724">MSSPPVIDKSALPSTPAQEWANQTADSLNQRSEEGHGTPVAPSGSSTPGLEFPGAYPGSESVTPSGKGTGVYETCKSYIPGQKDVENVVLSASETAKQYLPSAVGSYLPASKVPLPPDDKSVSVPRANPNGKEAIDTGREDNSSTRPPKNAVSGPENDSASEPRNPRNIDTAFLTPHTNVNSSDSNSISNVSIQAQNGSERNMSSTPDTPTAGSYPAFLGPPSGDITDNGSASASGDTLHPGEPDTSSQSVPKTQQENLPSEAEHTTGVQQPVINTTARTHPLAGKGAQWKGVPLEEGYQAALDNNPDRQLNLGSGRNTTSATQTAGHKETMKEMVFGPTAEAPSKASRPNGPDANVYSTRADAGHSPIADKQSGIPASPSNQTHPTADEGPKDQKAVPAAKDENGGVSGSPHKSTFMEKIKGEVKVISGKLAHNEEKVEEGKRLMGKSV</sequence>
<proteinExistence type="predicted"/>
<dbReference type="Proteomes" id="UP000076154">
    <property type="component" value="Unassembled WGS sequence"/>
</dbReference>
<feature type="compositionally biased region" description="Polar residues" evidence="1">
    <location>
        <begin position="245"/>
        <end position="259"/>
    </location>
</feature>
<dbReference type="InParanoid" id="A0A369J862"/>